<dbReference type="InterPro" id="IPR036908">
    <property type="entry name" value="RlpA-like_sf"/>
</dbReference>
<evidence type="ECO:0000256" key="3">
    <source>
        <dbReference type="SAM" id="MobiDB-lite"/>
    </source>
</evidence>
<dbReference type="CDD" id="cd22191">
    <property type="entry name" value="DPBB_RlpA_EXP_N-like"/>
    <property type="match status" value="1"/>
</dbReference>
<dbReference type="PANTHER" id="PTHR31836">
    <property type="match status" value="1"/>
</dbReference>
<feature type="compositionally biased region" description="Low complexity" evidence="3">
    <location>
        <begin position="332"/>
        <end position="348"/>
    </location>
</feature>
<evidence type="ECO:0000256" key="4">
    <source>
        <dbReference type="SAM" id="Phobius"/>
    </source>
</evidence>
<feature type="coiled-coil region" evidence="2">
    <location>
        <begin position="567"/>
        <end position="666"/>
    </location>
</feature>
<feature type="region of interest" description="Disordered" evidence="3">
    <location>
        <begin position="965"/>
        <end position="1031"/>
    </location>
</feature>
<feature type="region of interest" description="Disordered" evidence="3">
    <location>
        <begin position="409"/>
        <end position="458"/>
    </location>
</feature>
<feature type="compositionally biased region" description="Basic and acidic residues" evidence="3">
    <location>
        <begin position="441"/>
        <end position="453"/>
    </location>
</feature>
<evidence type="ECO:0000256" key="1">
    <source>
        <dbReference type="ARBA" id="ARBA00022729"/>
    </source>
</evidence>
<evidence type="ECO:0000313" key="5">
    <source>
        <dbReference type="EMBL" id="PSN63787.1"/>
    </source>
</evidence>
<keyword evidence="4" id="KW-0812">Transmembrane</keyword>
<feature type="transmembrane region" description="Helical" evidence="4">
    <location>
        <begin position="517"/>
        <end position="538"/>
    </location>
</feature>
<keyword evidence="6" id="KW-1185">Reference proteome</keyword>
<keyword evidence="4" id="KW-0472">Membrane</keyword>
<feature type="compositionally biased region" description="Basic and acidic residues" evidence="3">
    <location>
        <begin position="349"/>
        <end position="375"/>
    </location>
</feature>
<dbReference type="SUPFAM" id="SSF50685">
    <property type="entry name" value="Barwin-like endoglucanases"/>
    <property type="match status" value="1"/>
</dbReference>
<dbReference type="Proteomes" id="UP000240883">
    <property type="component" value="Unassembled WGS sequence"/>
</dbReference>
<feature type="compositionally biased region" description="Basic and acidic residues" evidence="3">
    <location>
        <begin position="1"/>
        <end position="18"/>
    </location>
</feature>
<protein>
    <submittedName>
        <fullName evidence="5">Uncharacterized protein</fullName>
    </submittedName>
</protein>
<dbReference type="Gene3D" id="2.40.40.10">
    <property type="entry name" value="RlpA-like domain"/>
    <property type="match status" value="1"/>
</dbReference>
<feature type="compositionally biased region" description="Basic and acidic residues" evidence="3">
    <location>
        <begin position="414"/>
        <end position="425"/>
    </location>
</feature>
<feature type="compositionally biased region" description="Polar residues" evidence="3">
    <location>
        <begin position="26"/>
        <end position="37"/>
    </location>
</feature>
<keyword evidence="2" id="KW-0175">Coiled coil</keyword>
<feature type="region of interest" description="Disordered" evidence="3">
    <location>
        <begin position="319"/>
        <end position="395"/>
    </location>
</feature>
<gene>
    <name evidence="5" type="ORF">BS50DRAFT_623486</name>
</gene>
<dbReference type="STRING" id="1448308.A0A2T2NED4"/>
<feature type="region of interest" description="Disordered" evidence="3">
    <location>
        <begin position="1"/>
        <end position="66"/>
    </location>
</feature>
<feature type="compositionally biased region" description="Polar residues" evidence="3">
    <location>
        <begin position="153"/>
        <end position="162"/>
    </location>
</feature>
<proteinExistence type="predicted"/>
<dbReference type="InterPro" id="IPR051477">
    <property type="entry name" value="Expansin_CellWall"/>
</dbReference>
<dbReference type="Gene3D" id="1.20.120.20">
    <property type="entry name" value="Apolipoprotein"/>
    <property type="match status" value="1"/>
</dbReference>
<reference evidence="5 6" key="1">
    <citation type="journal article" date="2018" name="Front. Microbiol.">
        <title>Genome-Wide Analysis of Corynespora cassiicola Leaf Fall Disease Putative Effectors.</title>
        <authorList>
            <person name="Lopez D."/>
            <person name="Ribeiro S."/>
            <person name="Label P."/>
            <person name="Fumanal B."/>
            <person name="Venisse J.S."/>
            <person name="Kohler A."/>
            <person name="de Oliveira R.R."/>
            <person name="Labutti K."/>
            <person name="Lipzen A."/>
            <person name="Lail K."/>
            <person name="Bauer D."/>
            <person name="Ohm R.A."/>
            <person name="Barry K.W."/>
            <person name="Spatafora J."/>
            <person name="Grigoriev I.V."/>
            <person name="Martin F.M."/>
            <person name="Pujade-Renaud V."/>
        </authorList>
    </citation>
    <scope>NUCLEOTIDE SEQUENCE [LARGE SCALE GENOMIC DNA]</scope>
    <source>
        <strain evidence="5 6">Philippines</strain>
    </source>
</reference>
<feature type="compositionally biased region" description="Polar residues" evidence="3">
    <location>
        <begin position="319"/>
        <end position="331"/>
    </location>
</feature>
<evidence type="ECO:0000256" key="2">
    <source>
        <dbReference type="SAM" id="Coils"/>
    </source>
</evidence>
<feature type="region of interest" description="Disordered" evidence="3">
    <location>
        <begin position="138"/>
        <end position="165"/>
    </location>
</feature>
<keyword evidence="4" id="KW-1133">Transmembrane helix</keyword>
<feature type="compositionally biased region" description="Polar residues" evidence="3">
    <location>
        <begin position="428"/>
        <end position="438"/>
    </location>
</feature>
<dbReference type="OrthoDB" id="623670at2759"/>
<feature type="transmembrane region" description="Helical" evidence="4">
    <location>
        <begin position="771"/>
        <end position="793"/>
    </location>
</feature>
<keyword evidence="1" id="KW-0732">Signal</keyword>
<evidence type="ECO:0000313" key="6">
    <source>
        <dbReference type="Proteomes" id="UP000240883"/>
    </source>
</evidence>
<dbReference type="PANTHER" id="PTHR31836:SF28">
    <property type="entry name" value="SRCR DOMAIN-CONTAINING PROTEIN-RELATED"/>
    <property type="match status" value="1"/>
</dbReference>
<name>A0A2T2NED4_CORCC</name>
<dbReference type="EMBL" id="KZ678139">
    <property type="protein sequence ID" value="PSN63787.1"/>
    <property type="molecule type" value="Genomic_DNA"/>
</dbReference>
<feature type="transmembrane region" description="Helical" evidence="4">
    <location>
        <begin position="855"/>
        <end position="873"/>
    </location>
</feature>
<feature type="transmembrane region" description="Helical" evidence="4">
    <location>
        <begin position="201"/>
        <end position="223"/>
    </location>
</feature>
<sequence>MPLRGEKKPEKRKIEKSEISLPIPQDQGSPELQNTEGTPRRGPRNLTHSSHTDDASLSTPYNLDGSCSGMLNPQAKIEEPFVEVDLKSPDSRIPSTMGRNGQELYHDFEKAPSTRLNPWVDQYERESGESEYLFSRPNNQSLTASSVPPPKYSVQQTGTGYNQDKEEDSYEGVECFSHNSTLHPAHSSAHERAGKRSCLQYWVIALTIATLLLSLSTAILSTYNFKNLEQMKNLTNCNDAKVNTAPPPLCPLPATIASTAAWAPTPVIIVTVTKVMTPHATHAPTIKSLSPVTTAIKIPPSSFNTHLHTLLHHISPTIHSPVSKSETSMSTPNPQNPFNPQDPFSPQDIQDHQGHQDNQDHQDHQDSGKIKESGHSDSPIYTLRNDQQDSGAPEDYSDALKDRIFASESDYGDGEEKSSYQRVDLHPANTNQASNAYASETKWESPSEPRKTYDSPFMSQHSHEYSSYPVTEVRQANCAYGGARKKKRGCCYPLNKICHIFGKVLTFTDRVRQLIQFGLVGLITAILIILGSIFWNLYLKIRPFIDKIMNLDDWIKQHFDKIIGELKKDLTEVYNEVKKKVEEIYNDVKNMIDDAVTKIGNAVDAAKKKIDEAKDKVEEVFKKVGDKLGLKRDEIKSLEGGVKSAAAQVTQEVHKAKTKVENLLDKLPFKEREISNDGESYLLPQPPTAKATATSTTGQFFERAQVAAFDGVSACLPAVTSQILLATCTSSSALSDKTTSADAISTLIARSFGTRSSTNAFGGIMSAAHPILAWVLLITSGLVAAGVVAGTAVHKYRRTNPLFGNQEDRASESNEDVKEVSSEFSWAKLGPELEYFGNVAKSEPAYPQRDRKTRFSPATIFTVLAIVSLLGLACAQEPGQPALISADSLTTYLPSATFTAVDDIRRSQVTGPTNFWSSGSGGDLDKRVLDVPYEKQHGGVTSRVHGGESGPQEQYIEGIHGIEQRDEAADHQATASTAKRETIEKSSSNSLLEDLPTSILRIAKPGRGGGGDCDRGHDDGESEDNSTSATSAGAHHARIPFWLVLFQSFINALRLKPQYKTSSLQPMESSIPISNSGPKARQSEISYLYAYSWLQVLSAQVCLSTGANTLPGLCNEKAPKFPATLSSSCPKTEWSGLKNAGDAICGAGNASGSGQPLTTFCQFLKNVNDGVSPIHDCTGSSTTKGLEVSRAPPSAMTSAYILSLSTSMASSLSNQEGASFSSSLTLFQPPSTTPVGIAVLPCTPSAHANSTYGKGDKRNYTATRADATTITQIPPWSGAATPLGLHDWKFSCPWGVPAAYSGGGGMTVPSDPIIGELTFQSVPPDGSYLGACEHGIYPNDLGVAINWELFDVGRDGREAGTSVFCGRRIKIWGSTGDNQSKEAIFHITDRCQSCPPNNVDIQNGVYSIFTGTEAGRIPITWSWHPDNDDEPTKAAG</sequence>
<accession>A0A2T2NED4</accession>
<organism evidence="5 6">
    <name type="scientific">Corynespora cassiicola Philippines</name>
    <dbReference type="NCBI Taxonomy" id="1448308"/>
    <lineage>
        <taxon>Eukaryota</taxon>
        <taxon>Fungi</taxon>
        <taxon>Dikarya</taxon>
        <taxon>Ascomycota</taxon>
        <taxon>Pezizomycotina</taxon>
        <taxon>Dothideomycetes</taxon>
        <taxon>Pleosporomycetidae</taxon>
        <taxon>Pleosporales</taxon>
        <taxon>Corynesporascaceae</taxon>
        <taxon>Corynespora</taxon>
    </lineage>
</organism>